<dbReference type="PANTHER" id="PTHR42841">
    <property type="entry name" value="AMINE OXIDASE"/>
    <property type="match status" value="1"/>
</dbReference>
<accession>A0ABD5DXY4</accession>
<gene>
    <name evidence="5" type="ORF">RM574_01190</name>
</gene>
<dbReference type="RefSeq" id="WP_311676508.1">
    <property type="nucleotide sequence ID" value="NZ_JAVRER010000001.1"/>
</dbReference>
<evidence type="ECO:0000256" key="1">
    <source>
        <dbReference type="ARBA" id="ARBA00001974"/>
    </source>
</evidence>
<dbReference type="Proteomes" id="UP001183607">
    <property type="component" value="Unassembled WGS sequence"/>
</dbReference>
<dbReference type="Gene3D" id="3.50.50.60">
    <property type="entry name" value="FAD/NAD(P)-binding domain"/>
    <property type="match status" value="1"/>
</dbReference>
<name>A0ABD5DXY4_9ACTN</name>
<comment type="caution">
    <text evidence="5">The sequence shown here is derived from an EMBL/GenBank/DDBJ whole genome shotgun (WGS) entry which is preliminary data.</text>
</comment>
<dbReference type="InterPro" id="IPR036188">
    <property type="entry name" value="FAD/NAD-bd_sf"/>
</dbReference>
<evidence type="ECO:0000313" key="6">
    <source>
        <dbReference type="Proteomes" id="UP001183607"/>
    </source>
</evidence>
<comment type="cofactor">
    <cofactor evidence="1">
        <name>FAD</name>
        <dbReference type="ChEBI" id="CHEBI:57692"/>
    </cofactor>
</comment>
<dbReference type="SUPFAM" id="SSF51905">
    <property type="entry name" value="FAD/NAD(P)-binding domain"/>
    <property type="match status" value="1"/>
</dbReference>
<protein>
    <submittedName>
        <fullName evidence="5">NAD(P)/FAD-dependent oxidoreductase</fullName>
        <ecNumber evidence="5">1.-.-.-</ecNumber>
    </submittedName>
</protein>
<evidence type="ECO:0000313" key="5">
    <source>
        <dbReference type="EMBL" id="MDT0414091.1"/>
    </source>
</evidence>
<dbReference type="EC" id="1.-.-.-" evidence="5"/>
<evidence type="ECO:0000259" key="4">
    <source>
        <dbReference type="Pfam" id="PF01593"/>
    </source>
</evidence>
<feature type="binding site" evidence="3">
    <location>
        <position position="236"/>
    </location>
    <ligand>
        <name>FAD</name>
        <dbReference type="ChEBI" id="CHEBI:57692"/>
    </ligand>
</feature>
<keyword evidence="2 5" id="KW-0560">Oxidoreductase</keyword>
<evidence type="ECO:0000256" key="2">
    <source>
        <dbReference type="ARBA" id="ARBA00023002"/>
    </source>
</evidence>
<dbReference type="GO" id="GO:0016491">
    <property type="term" value="F:oxidoreductase activity"/>
    <property type="evidence" value="ECO:0007669"/>
    <property type="project" value="UniProtKB-KW"/>
</dbReference>
<dbReference type="AlphaFoldDB" id="A0ABD5DXY4"/>
<reference evidence="6" key="1">
    <citation type="submission" date="2023-07" db="EMBL/GenBank/DDBJ databases">
        <title>30 novel species of actinomycetes from the DSMZ collection.</title>
        <authorList>
            <person name="Nouioui I."/>
        </authorList>
    </citation>
    <scope>NUCLEOTIDE SEQUENCE [LARGE SCALE GENOMIC DNA]</scope>
    <source>
        <strain evidence="6">DSM 41982</strain>
    </source>
</reference>
<feature type="binding site" evidence="3">
    <location>
        <begin position="37"/>
        <end position="38"/>
    </location>
    <ligand>
        <name>FAD</name>
        <dbReference type="ChEBI" id="CHEBI:57692"/>
    </ligand>
</feature>
<feature type="domain" description="Amine oxidase" evidence="4">
    <location>
        <begin position="17"/>
        <end position="418"/>
    </location>
</feature>
<organism evidence="5 6">
    <name type="scientific">Streptomyces evansiae</name>
    <dbReference type="NCBI Taxonomy" id="3075535"/>
    <lineage>
        <taxon>Bacteria</taxon>
        <taxon>Bacillati</taxon>
        <taxon>Actinomycetota</taxon>
        <taxon>Actinomycetes</taxon>
        <taxon>Kitasatosporales</taxon>
        <taxon>Streptomycetaceae</taxon>
        <taxon>Streptomyces</taxon>
    </lineage>
</organism>
<proteinExistence type="predicted"/>
<dbReference type="InterPro" id="IPR002937">
    <property type="entry name" value="Amino_oxidase"/>
</dbReference>
<dbReference type="InterPro" id="IPR001613">
    <property type="entry name" value="Flavin_amine_oxidase"/>
</dbReference>
<evidence type="ECO:0000256" key="3">
    <source>
        <dbReference type="PIRSR" id="PIRSR601613-1"/>
    </source>
</evidence>
<sequence>MFDTAQQADVIIVGAGVAGLSAAHHLVSAGVTVSVLEAGPRVGGRMATEEVDGFRLDRVGRLLSTAHPELRRTPGLEGLALRPFAPGALVHSAGRLHRIGDGRRTRGALTAARALASAPRPYGAGVRALDQARLSAVLTRLAHADDARLSAREERTAAEALAAQGLPRRTAQTFLRPLLTALLLDPELSTSSRVADFALRDFARGRLCVPEGGSGALAEQLAATLPAGTIRTGVHVTAVSTSAVTTKEHGELGCRALLVATGARDAAELLPGLRVPRFHEVTVFHHSAPVAPATGSSLVLDGDRSGPVSHTAVLSAVDPGRAPAGRALVSSTVPGRPPAGLDGPVRAHLAALYGVPTRDWDLLAVHHDAEAVPAMAPPHDPRRVVRVLDGLYVCGDHRDTGSVQGALSSGRRAAHAVLRDFGVTPMARTRGLPEVVAA</sequence>
<dbReference type="Pfam" id="PF01593">
    <property type="entry name" value="Amino_oxidase"/>
    <property type="match status" value="1"/>
</dbReference>
<dbReference type="EMBL" id="JAVRER010000001">
    <property type="protein sequence ID" value="MDT0414091.1"/>
    <property type="molecule type" value="Genomic_DNA"/>
</dbReference>
<dbReference type="PRINTS" id="PR00757">
    <property type="entry name" value="AMINEOXDASEF"/>
</dbReference>